<keyword evidence="3 7" id="KW-0575">Peroxidase</keyword>
<proteinExistence type="predicted"/>
<comment type="subcellular location">
    <subcellularLocation>
        <location evidence="1">Secreted</location>
    </subcellularLocation>
</comment>
<dbReference type="InterPro" id="IPR037120">
    <property type="entry name" value="Haem_peroxidase_sf_animal"/>
</dbReference>
<reference evidence="7" key="1">
    <citation type="submission" date="2022-01" db="EMBL/GenBank/DDBJ databases">
        <title>Genome Sequence Resource for Two Populations of Ditylenchus destructor, the Migratory Endoparasitic Phytonematode.</title>
        <authorList>
            <person name="Zhang H."/>
            <person name="Lin R."/>
            <person name="Xie B."/>
        </authorList>
    </citation>
    <scope>NUCLEOTIDE SEQUENCE</scope>
    <source>
        <strain evidence="7">BazhouSP</strain>
    </source>
</reference>
<dbReference type="EMBL" id="JAKKPZ010000006">
    <property type="protein sequence ID" value="KAI1720361.1"/>
    <property type="molecule type" value="Genomic_DNA"/>
</dbReference>
<dbReference type="GO" id="GO:0005576">
    <property type="term" value="C:extracellular region"/>
    <property type="evidence" value="ECO:0007669"/>
    <property type="project" value="UniProtKB-SubCell"/>
</dbReference>
<evidence type="ECO:0000313" key="7">
    <source>
        <dbReference type="EMBL" id="KAI1720361.1"/>
    </source>
</evidence>
<evidence type="ECO:0000256" key="5">
    <source>
        <dbReference type="PIRSR" id="PIRSR619791-2"/>
    </source>
</evidence>
<keyword evidence="4 6" id="KW-0732">Signal</keyword>
<dbReference type="Proteomes" id="UP001201812">
    <property type="component" value="Unassembled WGS sequence"/>
</dbReference>
<feature type="signal peptide" evidence="6">
    <location>
        <begin position="1"/>
        <end position="24"/>
    </location>
</feature>
<feature type="chain" id="PRO_5041905475" evidence="6">
    <location>
        <begin position="25"/>
        <end position="1524"/>
    </location>
</feature>
<feature type="binding site" description="axial binding residue" evidence="5">
    <location>
        <position position="1204"/>
    </location>
    <ligand>
        <name>heme b</name>
        <dbReference type="ChEBI" id="CHEBI:60344"/>
    </ligand>
    <ligandPart>
        <name>Fe</name>
        <dbReference type="ChEBI" id="CHEBI:18248"/>
    </ligandPart>
</feature>
<dbReference type="SUPFAM" id="SSF48113">
    <property type="entry name" value="Heme-dependent peroxidases"/>
    <property type="match status" value="2"/>
</dbReference>
<evidence type="ECO:0000256" key="6">
    <source>
        <dbReference type="SAM" id="SignalP"/>
    </source>
</evidence>
<dbReference type="GO" id="GO:0046872">
    <property type="term" value="F:metal ion binding"/>
    <property type="evidence" value="ECO:0007669"/>
    <property type="project" value="UniProtKB-KW"/>
</dbReference>
<keyword evidence="8" id="KW-1185">Reference proteome</keyword>
<organism evidence="7 8">
    <name type="scientific">Ditylenchus destructor</name>
    <dbReference type="NCBI Taxonomy" id="166010"/>
    <lineage>
        <taxon>Eukaryota</taxon>
        <taxon>Metazoa</taxon>
        <taxon>Ecdysozoa</taxon>
        <taxon>Nematoda</taxon>
        <taxon>Chromadorea</taxon>
        <taxon>Rhabditida</taxon>
        <taxon>Tylenchina</taxon>
        <taxon>Tylenchomorpha</taxon>
        <taxon>Sphaerularioidea</taxon>
        <taxon>Anguinidae</taxon>
        <taxon>Anguininae</taxon>
        <taxon>Ditylenchus</taxon>
    </lineage>
</organism>
<keyword evidence="5" id="KW-0479">Metal-binding</keyword>
<accession>A0AAD4ND69</accession>
<sequence length="1524" mass="172340">MILNSWLSIFSAFLFISAVEFVCSIHIPCGKSFFPCTAEHTKKLSRNGTNPPRLYGLQNSLADAGSLLLIPEQGFRDAANEADQEVRVLFSEDNAKPMDFRHPLAAPVAHYSRLYPVREKAKHLSESAYVSIALTRRLKKMGVSNFDFEWSNMESRVLNGTTLGKRCPRETAVICPATPYRSLSGHCNNVQSPLWGMALEPMQRMAHNAYADGISMPRRTKGGSDLPNVRQISLELFHNPFDEHSTVTEITAYWFYFVASDIASIAPNGMLTKGESTALPCCTRGFAHADCDPIDVMSIDPTYGPAKVSCIPHSRTLPAPRLNCRLGPREQANQVSSFLDGSSIYGSSAEDLQRIRVNGTARLSTSSYFGTQDLLPQDPKSADYCQTQNPRKKCFQSGTADANVLPGITAIHTLLLRQHNHVADKLKDINRHWTTERIFEETRKIVIAQIQHITFNEFLPVVIGHENMRQSSLLLKEADYDSDYDMHLDATVLNEFATLAITVAFSWLPSQPRDFPSKINNPDEIYEKSGLENLLKQLVTHLAEKPGLKMDEYFRGKFLSSKSSNVGLDVVAIALKQGRDHGLPGYNTMRRQCGLSKVLSFNELEDELVSPDLADKLATLYESVDDVDLLIGALAERPKKGAYVGPILACILANQFYITRRGDRFWYENYFAPFAFTPEQLTQIRRTTLSRLICDVTQIGQIQLSSFMRQNAFENIPLNCDSSVFPPMDMSEWKDPEGQIQLPITQESIRKVFQLADLNLREQRRRESTNIQKNQLQFKKGDPLFAYANMMRAKKESKTISRVSDVLLESTRILLRGDTLPDGEKIQALDIDTLEKLLPEVDVSSFVANYTAFLSEDGHASVDECLPRMLPCDHTTRFRTYSGWCNNLKYPHYGNAFTSLRHLMPPVYDDGFDAPRIRAKSGSLLPSPRRISNAVHVDREISHVQFTHMVMQFGQLLDHELTHSPTSRGPNDEILNCTRCDSPRTISVHCMPIRVEAGDPHFPTHYPNGESRCLPFARSLLGQLTLGYRNQMNQITAFIDGSVIYGSTLCEANNLRLFRKGLMNFTDIGDINRMALPQGNQERDCRSLPHYPCFNAGDERNSHQPGLTVMHTFMLREHNRMATKLAEINPHWDDEKIYQETRRIHSAQLQHIVFNEFLPKIVGWDLLHEYDLVPLKSGYYKGYDDSCDAAISHPFATAAFRFGHTLIRRMFPRMDADYKKMSDPVDLAKHFGFVEPLYNKSAGGLDSMIMGLLGTPSMAFDRHITTAVRDHLFARRGEPTSGMDLIAINMLRARDHGVQPYNYFRPLCGLKKAESFEDLRDVMDDTAIAALKSVYEHVDDIDIFPGLTSERPRKGALLGFTMSCLLAEQFRRLKKCDRFYYENDNTAARFSPAQLQEIRKVKLGKIFCQNSQFIKTIQPNVFDMPDDLMNSQAPCSALEEINLDLWREKTFCEMNGLVIQLGETRHVTPCVTCTCTAEGIECHPVRIMSCPKLLKKYDLAAIEKDTSCMIQCAELSRLSAKDEL</sequence>
<dbReference type="InterPro" id="IPR010255">
    <property type="entry name" value="Haem_peroxidase_sf"/>
</dbReference>
<dbReference type="PANTHER" id="PTHR11475:SF133">
    <property type="entry name" value="PEROXIDASE"/>
    <property type="match status" value="1"/>
</dbReference>
<evidence type="ECO:0000313" key="8">
    <source>
        <dbReference type="Proteomes" id="UP001201812"/>
    </source>
</evidence>
<keyword evidence="2" id="KW-0964">Secreted</keyword>
<keyword evidence="5" id="KW-0408">Iron</keyword>
<evidence type="ECO:0000256" key="3">
    <source>
        <dbReference type="ARBA" id="ARBA00022559"/>
    </source>
</evidence>
<protein>
    <submittedName>
        <fullName evidence="7">Heme peroxidase domain-containing protein</fullName>
    </submittedName>
</protein>
<dbReference type="PROSITE" id="PS50292">
    <property type="entry name" value="PEROXIDASE_3"/>
    <property type="match status" value="2"/>
</dbReference>
<dbReference type="CDD" id="cd09823">
    <property type="entry name" value="peroxinectin_like"/>
    <property type="match status" value="2"/>
</dbReference>
<evidence type="ECO:0000256" key="4">
    <source>
        <dbReference type="ARBA" id="ARBA00022729"/>
    </source>
</evidence>
<dbReference type="Pfam" id="PF03098">
    <property type="entry name" value="An_peroxidase"/>
    <property type="match status" value="2"/>
</dbReference>
<keyword evidence="3 7" id="KW-0560">Oxidoreductase</keyword>
<dbReference type="Gene3D" id="1.10.640.10">
    <property type="entry name" value="Haem peroxidase domain superfamily, animal type"/>
    <property type="match status" value="2"/>
</dbReference>
<dbReference type="InterPro" id="IPR019791">
    <property type="entry name" value="Haem_peroxidase_animal"/>
</dbReference>
<dbReference type="PRINTS" id="PR00457">
    <property type="entry name" value="ANPEROXIDASE"/>
</dbReference>
<name>A0AAD4ND69_9BILA</name>
<dbReference type="GO" id="GO:0006979">
    <property type="term" value="P:response to oxidative stress"/>
    <property type="evidence" value="ECO:0007669"/>
    <property type="project" value="InterPro"/>
</dbReference>
<evidence type="ECO:0000256" key="1">
    <source>
        <dbReference type="ARBA" id="ARBA00004613"/>
    </source>
</evidence>
<dbReference type="FunFam" id="1.10.640.10:FF:000003">
    <property type="entry name" value="chorion peroxidase"/>
    <property type="match status" value="1"/>
</dbReference>
<gene>
    <name evidence="7" type="ORF">DdX_05749</name>
</gene>
<dbReference type="FunFam" id="1.10.640.10:FF:000006">
    <property type="entry name" value="Double oxidase: two peroxidase domains"/>
    <property type="match status" value="1"/>
</dbReference>
<dbReference type="SUPFAM" id="SSF57603">
    <property type="entry name" value="FnI-like domain"/>
    <property type="match status" value="1"/>
</dbReference>
<evidence type="ECO:0000256" key="2">
    <source>
        <dbReference type="ARBA" id="ARBA00022525"/>
    </source>
</evidence>
<dbReference type="GO" id="GO:0020037">
    <property type="term" value="F:heme binding"/>
    <property type="evidence" value="ECO:0007669"/>
    <property type="project" value="InterPro"/>
</dbReference>
<dbReference type="PANTHER" id="PTHR11475">
    <property type="entry name" value="OXIDASE/PEROXIDASE"/>
    <property type="match status" value="1"/>
</dbReference>
<comment type="caution">
    <text evidence="7">The sequence shown here is derived from an EMBL/GenBank/DDBJ whole genome shotgun (WGS) entry which is preliminary data.</text>
</comment>
<dbReference type="GO" id="GO:0004601">
    <property type="term" value="F:peroxidase activity"/>
    <property type="evidence" value="ECO:0007669"/>
    <property type="project" value="UniProtKB-KW"/>
</dbReference>
<keyword evidence="5" id="KW-0349">Heme</keyword>